<proteinExistence type="predicted"/>
<comment type="caution">
    <text evidence="2">The sequence shown here is derived from an EMBL/GenBank/DDBJ whole genome shotgun (WGS) entry which is preliminary data.</text>
</comment>
<accession>A0AAW8EVU5</accession>
<sequence length="213" mass="22865">MTLRSARTAVWMRTLLSIAGGIVVGAFVVPLLGGVAGILSGWAAFALVNVLWVLLLIWPMDAAATREHATLEAPGRRVARLISTLGSVVSLAAVLVVSIQAQQMQGVDRYALAGVAVVSVAASWALIQVEYVLRYARMYHAEPDGGIDFNQKEAPEYTDFVYFSINLGMTYQVSDTNVEANAIRRMVIAHTVLSYLFGTVILASIINLVVGLG</sequence>
<gene>
    <name evidence="2" type="ORF">QFZ53_001847</name>
</gene>
<evidence type="ECO:0000313" key="2">
    <source>
        <dbReference type="EMBL" id="MDQ0647651.1"/>
    </source>
</evidence>
<dbReference type="Pfam" id="PF07077">
    <property type="entry name" value="DUF1345"/>
    <property type="match status" value="1"/>
</dbReference>
<feature type="transmembrane region" description="Helical" evidence="1">
    <location>
        <begin position="111"/>
        <end position="133"/>
    </location>
</feature>
<evidence type="ECO:0000313" key="3">
    <source>
        <dbReference type="Proteomes" id="UP001244427"/>
    </source>
</evidence>
<feature type="transmembrane region" description="Helical" evidence="1">
    <location>
        <begin position="12"/>
        <end position="32"/>
    </location>
</feature>
<organism evidence="2 3">
    <name type="scientific">Microbacterium natoriense</name>
    <dbReference type="NCBI Taxonomy" id="284570"/>
    <lineage>
        <taxon>Bacteria</taxon>
        <taxon>Bacillati</taxon>
        <taxon>Actinomycetota</taxon>
        <taxon>Actinomycetes</taxon>
        <taxon>Micrococcales</taxon>
        <taxon>Microbacteriaceae</taxon>
        <taxon>Microbacterium</taxon>
    </lineage>
</organism>
<feature type="transmembrane region" description="Helical" evidence="1">
    <location>
        <begin position="38"/>
        <end position="58"/>
    </location>
</feature>
<feature type="transmembrane region" description="Helical" evidence="1">
    <location>
        <begin position="78"/>
        <end position="99"/>
    </location>
</feature>
<name>A0AAW8EVU5_9MICO</name>
<dbReference type="InterPro" id="IPR009781">
    <property type="entry name" value="DUF1345"/>
</dbReference>
<dbReference type="EMBL" id="JAUSXV010000001">
    <property type="protein sequence ID" value="MDQ0647651.1"/>
    <property type="molecule type" value="Genomic_DNA"/>
</dbReference>
<dbReference type="RefSeq" id="WP_292907131.1">
    <property type="nucleotide sequence ID" value="NZ_JAUSXV010000001.1"/>
</dbReference>
<keyword evidence="1" id="KW-1133">Transmembrane helix</keyword>
<keyword evidence="1" id="KW-0472">Membrane</keyword>
<evidence type="ECO:0000256" key="1">
    <source>
        <dbReference type="SAM" id="Phobius"/>
    </source>
</evidence>
<keyword evidence="3" id="KW-1185">Reference proteome</keyword>
<dbReference type="AlphaFoldDB" id="A0AAW8EVU5"/>
<feature type="transmembrane region" description="Helical" evidence="1">
    <location>
        <begin position="192"/>
        <end position="212"/>
    </location>
</feature>
<protein>
    <submittedName>
        <fullName evidence="2">Membrane protein</fullName>
    </submittedName>
</protein>
<reference evidence="2 3" key="1">
    <citation type="submission" date="2023-07" db="EMBL/GenBank/DDBJ databases">
        <title>Comparative genomics of wheat-associated soil bacteria to identify genetic determinants of phenazine resistance.</title>
        <authorList>
            <person name="Mouncey N."/>
        </authorList>
    </citation>
    <scope>NUCLEOTIDE SEQUENCE [LARGE SCALE GENOMIC DNA]</scope>
    <source>
        <strain evidence="2 3">W4I9-1</strain>
    </source>
</reference>
<keyword evidence="1" id="KW-0812">Transmembrane</keyword>
<dbReference type="Proteomes" id="UP001244427">
    <property type="component" value="Unassembled WGS sequence"/>
</dbReference>